<feature type="repeat" description="RCC1" evidence="1">
    <location>
        <begin position="543"/>
        <end position="613"/>
    </location>
</feature>
<dbReference type="Gene3D" id="2.130.10.30">
    <property type="entry name" value="Regulator of chromosome condensation 1/beta-lactamase-inhibitor protein II"/>
    <property type="match status" value="3"/>
</dbReference>
<evidence type="ECO:0000313" key="3">
    <source>
        <dbReference type="Proteomes" id="UP001306508"/>
    </source>
</evidence>
<reference evidence="3" key="1">
    <citation type="submission" date="2023-07" db="EMBL/GenBank/DDBJ databases">
        <title>A draft genome of Kazachstania heterogenica Y-27499.</title>
        <authorList>
            <person name="Donic C."/>
            <person name="Kralova J.S."/>
            <person name="Fidel L."/>
            <person name="Ben-Dor S."/>
            <person name="Jung S."/>
        </authorList>
    </citation>
    <scope>NUCLEOTIDE SEQUENCE [LARGE SCALE GENOMIC DNA]</scope>
    <source>
        <strain evidence="3">Y27499</strain>
    </source>
</reference>
<dbReference type="PROSITE" id="PS50012">
    <property type="entry name" value="RCC1_3"/>
    <property type="match status" value="2"/>
</dbReference>
<dbReference type="InterPro" id="IPR036047">
    <property type="entry name" value="F-box-like_dom_sf"/>
</dbReference>
<dbReference type="Pfam" id="PF13540">
    <property type="entry name" value="RCC1_2"/>
    <property type="match status" value="1"/>
</dbReference>
<dbReference type="EMBL" id="JAWIZZ010000047">
    <property type="protein sequence ID" value="KAK5779511.1"/>
    <property type="molecule type" value="Genomic_DNA"/>
</dbReference>
<dbReference type="InterPro" id="IPR000408">
    <property type="entry name" value="Reg_chr_condens"/>
</dbReference>
<organism evidence="2 3">
    <name type="scientific">Arxiozyma heterogenica</name>
    <dbReference type="NCBI Taxonomy" id="278026"/>
    <lineage>
        <taxon>Eukaryota</taxon>
        <taxon>Fungi</taxon>
        <taxon>Dikarya</taxon>
        <taxon>Ascomycota</taxon>
        <taxon>Saccharomycotina</taxon>
        <taxon>Saccharomycetes</taxon>
        <taxon>Saccharomycetales</taxon>
        <taxon>Saccharomycetaceae</taxon>
        <taxon>Arxiozyma</taxon>
    </lineage>
</organism>
<dbReference type="InterPro" id="IPR009091">
    <property type="entry name" value="RCC1/BLIP-II"/>
</dbReference>
<dbReference type="SUPFAM" id="SSF50985">
    <property type="entry name" value="RCC1/BLIP-II"/>
    <property type="match status" value="1"/>
</dbReference>
<evidence type="ECO:0000313" key="2">
    <source>
        <dbReference type="EMBL" id="KAK5779511.1"/>
    </source>
</evidence>
<dbReference type="PANTHER" id="PTHR45982">
    <property type="entry name" value="REGULATOR OF CHROMOSOME CONDENSATION"/>
    <property type="match status" value="1"/>
</dbReference>
<dbReference type="SUPFAM" id="SSF81383">
    <property type="entry name" value="F-box domain"/>
    <property type="match status" value="1"/>
</dbReference>
<proteinExistence type="predicted"/>
<evidence type="ECO:0008006" key="4">
    <source>
        <dbReference type="Google" id="ProtNLM"/>
    </source>
</evidence>
<gene>
    <name evidence="2" type="ORF">RI543_003402</name>
</gene>
<dbReference type="InterPro" id="IPR051553">
    <property type="entry name" value="Ran_GTPase-activating"/>
</dbReference>
<dbReference type="Proteomes" id="UP001306508">
    <property type="component" value="Unassembled WGS sequence"/>
</dbReference>
<sequence>MSPFSDMNETKNFLSPDILEVMLPYLSPDDIKNLSLTNKYYSKLLDYKDSDTLWHALFHKSYGSLLTNDEPFKNKDNETYLTCEERIIVNQHQNKPWHSLYDKRSKCTSLYTWGCLKHARLGYTATSNEENLSEELLNGSISRFKYGVNRPTRVPWFTLDNSNIDDKDILHICGGGFSFQILTRSGKIFSTGATFTGGHKGPGPKDDQLDYNPFREAIRTLQNSYPRVSIGDTTIFSNPISTTGVHHGPTPIPYPHSIERHDIATTHTTTNPTTIHSTNTIPRPHGNIYREIEELEEKATQQIPGNNHISRMFTRNSFAIYSGVDNDFHIDEEKYGKLKFIALTSGRSHFLGLTSTNEIYSWDNNESNHGIKIEFDGLPLNKDHPVLKIASGWDFNCAYIYKIGLVCWKYRSALQKGDLSANAHYKIVPGTDSIQGDRKLVDFTCVEDNIIYYVDNEGLTLWKYDNGLITSIEVPNIKDKLLKCKSCFSKLILFTKDKCYSIDMNHGMLDLTTLKQLILDDAEDHIISLAAGDYHVLALTEKGNIYSWGLESQFSGCLGLGKPEDIVNNQQIGSWDSPRNVRVVKPVKVPLPEGKYCVSIAAGGWQSAALLVSK</sequence>
<comment type="caution">
    <text evidence="2">The sequence shown here is derived from an EMBL/GenBank/DDBJ whole genome shotgun (WGS) entry which is preliminary data.</text>
</comment>
<dbReference type="GO" id="GO:0005737">
    <property type="term" value="C:cytoplasm"/>
    <property type="evidence" value="ECO:0007669"/>
    <property type="project" value="TreeGrafter"/>
</dbReference>
<dbReference type="GO" id="GO:0005085">
    <property type="term" value="F:guanyl-nucleotide exchange factor activity"/>
    <property type="evidence" value="ECO:0007669"/>
    <property type="project" value="TreeGrafter"/>
</dbReference>
<accession>A0AAN7W263</accession>
<keyword evidence="3" id="KW-1185">Reference proteome</keyword>
<protein>
    <recommendedName>
        <fullName evidence="4">F-box domain-containing protein</fullName>
    </recommendedName>
</protein>
<dbReference type="AlphaFoldDB" id="A0AAN7W263"/>
<evidence type="ECO:0000256" key="1">
    <source>
        <dbReference type="PROSITE-ProRule" id="PRU00235"/>
    </source>
</evidence>
<dbReference type="PANTHER" id="PTHR45982:SF6">
    <property type="entry name" value="SCF-ASSOCIATED FACTOR 1"/>
    <property type="match status" value="1"/>
</dbReference>
<feature type="repeat" description="RCC1" evidence="1">
    <location>
        <begin position="108"/>
        <end position="185"/>
    </location>
</feature>
<name>A0AAN7W263_9SACH</name>